<name>Q3JJN3_BURP1</name>
<dbReference type="KEGG" id="bpm:BURPS1710b_A1061"/>
<dbReference type="PANTHER" id="PTHR46566">
    <property type="entry name" value="1-PHOSPHOFRUCTOKINASE-RELATED"/>
    <property type="match status" value="1"/>
</dbReference>
<dbReference type="Gene3D" id="2.150.10.10">
    <property type="entry name" value="Serralysin-like metalloprotease, C-terminal"/>
    <property type="match status" value="1"/>
</dbReference>
<proteinExistence type="inferred from homology"/>
<dbReference type="Pfam" id="PF00294">
    <property type="entry name" value="PfkB"/>
    <property type="match status" value="1"/>
</dbReference>
<dbReference type="Proteomes" id="UP000002700">
    <property type="component" value="Chromosome II"/>
</dbReference>
<dbReference type="NCBIfam" id="TIGR03168">
    <property type="entry name" value="1-PFK"/>
    <property type="match status" value="1"/>
</dbReference>
<evidence type="ECO:0000256" key="5">
    <source>
        <dbReference type="ARBA" id="ARBA00022840"/>
    </source>
</evidence>
<dbReference type="HOGENOM" id="CLU_050013_0_2_4"/>
<dbReference type="GO" id="GO:0003872">
    <property type="term" value="F:6-phosphofructokinase activity"/>
    <property type="evidence" value="ECO:0007669"/>
    <property type="project" value="UniProtKB-EC"/>
</dbReference>
<keyword evidence="2 8" id="KW-0808">Transferase</keyword>
<protein>
    <submittedName>
        <fullName evidence="8">6-phosphofructokinase</fullName>
        <ecNumber evidence="8">2.7.1.11</ecNumber>
    </submittedName>
</protein>
<reference evidence="8 9" key="1">
    <citation type="submission" date="2005-09" db="EMBL/GenBank/DDBJ databases">
        <authorList>
            <person name="Woods D.E."/>
            <person name="Nierman W.C."/>
        </authorList>
    </citation>
    <scope>NUCLEOTIDE SEQUENCE [LARGE SCALE GENOMIC DNA]</scope>
    <source>
        <strain evidence="8 9">1710b</strain>
    </source>
</reference>
<dbReference type="InterPro" id="IPR011611">
    <property type="entry name" value="PfkB_dom"/>
</dbReference>
<dbReference type="CDD" id="cd01164">
    <property type="entry name" value="FruK_PfkB_like"/>
    <property type="match status" value="1"/>
</dbReference>
<feature type="domain" description="Carbohydrate kinase PfkB" evidence="7">
    <location>
        <begin position="173"/>
        <end position="455"/>
    </location>
</feature>
<dbReference type="PANTHER" id="PTHR46566:SF2">
    <property type="entry name" value="ATP-DEPENDENT 6-PHOSPHOFRUCTOKINASE ISOZYME 2"/>
    <property type="match status" value="1"/>
</dbReference>
<dbReference type="InterPro" id="IPR002173">
    <property type="entry name" value="Carboh/pur_kinase_PfkB_CS"/>
</dbReference>
<dbReference type="InterPro" id="IPR011049">
    <property type="entry name" value="Serralysin-like_metalloprot_C"/>
</dbReference>
<evidence type="ECO:0000256" key="2">
    <source>
        <dbReference type="ARBA" id="ARBA00022679"/>
    </source>
</evidence>
<evidence type="ECO:0000256" key="3">
    <source>
        <dbReference type="ARBA" id="ARBA00022741"/>
    </source>
</evidence>
<evidence type="ECO:0000256" key="6">
    <source>
        <dbReference type="SAM" id="MobiDB-lite"/>
    </source>
</evidence>
<evidence type="ECO:0000256" key="4">
    <source>
        <dbReference type="ARBA" id="ARBA00022777"/>
    </source>
</evidence>
<feature type="compositionally biased region" description="Low complexity" evidence="6">
    <location>
        <begin position="81"/>
        <end position="113"/>
    </location>
</feature>
<dbReference type="EnsemblBacteria" id="ABA51900">
    <property type="protein sequence ID" value="ABA51900"/>
    <property type="gene ID" value="BURPS1710b_A1061"/>
</dbReference>
<dbReference type="GO" id="GO:0005829">
    <property type="term" value="C:cytosol"/>
    <property type="evidence" value="ECO:0007669"/>
    <property type="project" value="TreeGrafter"/>
</dbReference>
<gene>
    <name evidence="8" type="primary">pfk</name>
    <name evidence="8" type="ordered locus">BURPS1710b_A1061</name>
</gene>
<comment type="similarity">
    <text evidence="1">Belongs to the carbohydrate kinase PfkB family.</text>
</comment>
<dbReference type="GO" id="GO:0005524">
    <property type="term" value="F:ATP binding"/>
    <property type="evidence" value="ECO:0007669"/>
    <property type="project" value="UniProtKB-KW"/>
</dbReference>
<evidence type="ECO:0000259" key="7">
    <source>
        <dbReference type="Pfam" id="PF00294"/>
    </source>
</evidence>
<dbReference type="AlphaFoldDB" id="Q3JJN3"/>
<evidence type="ECO:0000313" key="8">
    <source>
        <dbReference type="EMBL" id="ABA51900.1"/>
    </source>
</evidence>
<dbReference type="EC" id="2.7.1.11" evidence="8"/>
<dbReference type="Gene3D" id="3.40.1190.20">
    <property type="match status" value="1"/>
</dbReference>
<dbReference type="SUPFAM" id="SSF53613">
    <property type="entry name" value="Ribokinase-like"/>
    <property type="match status" value="1"/>
</dbReference>
<evidence type="ECO:0000256" key="1">
    <source>
        <dbReference type="ARBA" id="ARBA00010688"/>
    </source>
</evidence>
<feature type="region of interest" description="Disordered" evidence="6">
    <location>
        <begin position="14"/>
        <end position="120"/>
    </location>
</feature>
<dbReference type="SUPFAM" id="SSF101967">
    <property type="entry name" value="Adhesin YadA, collagen-binding domain"/>
    <property type="match status" value="1"/>
</dbReference>
<keyword evidence="4 8" id="KW-0418">Kinase</keyword>
<dbReference type="NCBIfam" id="NF041631">
    <property type="entry name" value="KRQAASG_repeat"/>
    <property type="match status" value="4"/>
</dbReference>
<keyword evidence="5" id="KW-0067">ATP-binding</keyword>
<dbReference type="PROSITE" id="PS00583">
    <property type="entry name" value="PFKB_KINASES_1"/>
    <property type="match status" value="1"/>
</dbReference>
<dbReference type="InterPro" id="IPR017583">
    <property type="entry name" value="Tagatose/fructose_Pkinase"/>
</dbReference>
<accession>Q3JJN3</accession>
<evidence type="ECO:0000313" key="9">
    <source>
        <dbReference type="Proteomes" id="UP000002700"/>
    </source>
</evidence>
<organism evidence="8 9">
    <name type="scientific">Burkholderia pseudomallei (strain 1710b)</name>
    <dbReference type="NCBI Taxonomy" id="320372"/>
    <lineage>
        <taxon>Bacteria</taxon>
        <taxon>Pseudomonadati</taxon>
        <taxon>Pseudomonadota</taxon>
        <taxon>Betaproteobacteria</taxon>
        <taxon>Burkholderiales</taxon>
        <taxon>Burkholderiaceae</taxon>
        <taxon>Burkholderia</taxon>
        <taxon>pseudomallei group</taxon>
    </lineage>
</organism>
<dbReference type="EMBL" id="CP000125">
    <property type="protein sequence ID" value="ABA51900.1"/>
    <property type="molecule type" value="Genomic_DNA"/>
</dbReference>
<keyword evidence="3" id="KW-0547">Nucleotide-binding</keyword>
<dbReference type="InterPro" id="IPR029056">
    <property type="entry name" value="Ribokinase-like"/>
</dbReference>
<sequence length="473" mass="48647">MCAALARRARCSILAASGKRQAASGKRQAASGKRQAASGKRQAASGKRQAASGKRQAASGKRQAASGKRQAASGKRQAASGKRQAASGKQQAASSKQQAASSKQQAASSSRSSPGLMVRRRIERKHCGACPPRSTREPRTRASRCVVFPSRIPTLKPNVTMPEIVTLTPNPAIDVATCVERVTDTRKLRCGPARRDPGGGGINVARVLTRLGADCSAVYLAGGGTGLALRGLLADEGVRAHGIDIAGETRENFSVLETSTGREFRFVLPGPALAAHEWPRCVEALGRLADASRYLVMSGSLPPGMPDDCYARLARRASARGVRTVVDTSGPALAAALDAGVYLVKPSLGELRALTGLPLEDDGARLAAARAIVAGGRVQIVALTLGDAGALVVSRDDAVRLPGVKVAVRSAIGAGDSFVAGLVAALNRGANVADAARHALAAASASLLSTGTALGTKEDIARIYRELPGTIDA</sequence>